<dbReference type="EMBL" id="CP011502">
    <property type="protein sequence ID" value="ALX04175.1"/>
    <property type="molecule type" value="Genomic_DNA"/>
</dbReference>
<evidence type="ECO:0000256" key="4">
    <source>
        <dbReference type="HAMAP-Rule" id="MF_00434"/>
    </source>
</evidence>
<dbReference type="InterPro" id="IPR036428">
    <property type="entry name" value="PCD_sf"/>
</dbReference>
<keyword evidence="3 4" id="KW-0456">Lyase</keyword>
<dbReference type="EC" id="4.2.1.96" evidence="4"/>
<comment type="catalytic activity">
    <reaction evidence="1 4">
        <text>(4aS,6R)-4a-hydroxy-L-erythro-5,6,7,8-tetrahydrobiopterin = (6R)-L-erythro-6,7-dihydrobiopterin + H2O</text>
        <dbReference type="Rhea" id="RHEA:11920"/>
        <dbReference type="ChEBI" id="CHEBI:15377"/>
        <dbReference type="ChEBI" id="CHEBI:15642"/>
        <dbReference type="ChEBI" id="CHEBI:43120"/>
        <dbReference type="EC" id="4.2.1.96"/>
    </reaction>
</comment>
<dbReference type="STRING" id="2041.AERYTH_05405"/>
<sequence length="100" mass="10936">MDEPFDPARVTQALEHLPGWEGDASGLTRTYHFESFADAIGFMAAAAPRIDEMDHHPEWTNVYDRVDVRLVSHDVNGVSGRDVRLAEVLDELAGAVAGSS</sequence>
<dbReference type="AlphaFoldDB" id="A0A0U4BZ93"/>
<dbReference type="KEGG" id="aer:AERYTH_05405"/>
<evidence type="ECO:0000256" key="3">
    <source>
        <dbReference type="ARBA" id="ARBA00023239"/>
    </source>
</evidence>
<comment type="similarity">
    <text evidence="2 4">Belongs to the pterin-4-alpha-carbinolamine dehydratase family.</text>
</comment>
<gene>
    <name evidence="5" type="ORF">AERYTH_05405</name>
</gene>
<dbReference type="InterPro" id="IPR001533">
    <property type="entry name" value="Pterin_deHydtase"/>
</dbReference>
<dbReference type="PATRIC" id="fig|2041.4.peg.1124"/>
<dbReference type="GO" id="GO:0008124">
    <property type="term" value="F:4-alpha-hydroxytetrahydrobiopterin dehydratase activity"/>
    <property type="evidence" value="ECO:0007669"/>
    <property type="project" value="UniProtKB-UniRule"/>
</dbReference>
<name>A0A0U4BZ93_9ACTN</name>
<dbReference type="SUPFAM" id="SSF55248">
    <property type="entry name" value="PCD-like"/>
    <property type="match status" value="1"/>
</dbReference>
<dbReference type="PANTHER" id="PTHR12599">
    <property type="entry name" value="PTERIN-4-ALPHA-CARBINOLAMINE DEHYDRATASE"/>
    <property type="match status" value="1"/>
</dbReference>
<evidence type="ECO:0000256" key="1">
    <source>
        <dbReference type="ARBA" id="ARBA00001554"/>
    </source>
</evidence>
<dbReference type="OrthoDB" id="15077at2"/>
<dbReference type="Proteomes" id="UP000067689">
    <property type="component" value="Chromosome"/>
</dbReference>
<organism evidence="5 6">
    <name type="scientific">Aeromicrobium erythreum</name>
    <dbReference type="NCBI Taxonomy" id="2041"/>
    <lineage>
        <taxon>Bacteria</taxon>
        <taxon>Bacillati</taxon>
        <taxon>Actinomycetota</taxon>
        <taxon>Actinomycetes</taxon>
        <taxon>Propionibacteriales</taxon>
        <taxon>Nocardioidaceae</taxon>
        <taxon>Aeromicrobium</taxon>
    </lineage>
</organism>
<reference evidence="5 6" key="1">
    <citation type="journal article" date="1991" name="Int. J. Syst. Bacteriol.">
        <title>Description of the erythromycin-producing bacterium Arthrobacter sp. strain NRRL B-3381 as Aeromicrobium erythreum gen. nov., sp. nov.</title>
        <authorList>
            <person name="Miller E.S."/>
            <person name="Woese C.R."/>
            <person name="Brenner S."/>
        </authorList>
    </citation>
    <scope>NUCLEOTIDE SEQUENCE [LARGE SCALE GENOMIC DNA]</scope>
    <source>
        <strain evidence="5 6">AR18</strain>
    </source>
</reference>
<evidence type="ECO:0000256" key="2">
    <source>
        <dbReference type="ARBA" id="ARBA00006472"/>
    </source>
</evidence>
<dbReference type="NCBIfam" id="NF002017">
    <property type="entry name" value="PRK00823.1-2"/>
    <property type="match status" value="1"/>
</dbReference>
<proteinExistence type="inferred from homology"/>
<accession>A0A0U4BZ93</accession>
<dbReference type="PANTHER" id="PTHR12599:SF0">
    <property type="entry name" value="PTERIN-4-ALPHA-CARBINOLAMINE DEHYDRATASE"/>
    <property type="match status" value="1"/>
</dbReference>
<evidence type="ECO:0000313" key="5">
    <source>
        <dbReference type="EMBL" id="ALX04175.1"/>
    </source>
</evidence>
<dbReference type="RefSeq" id="WP_067855643.1">
    <property type="nucleotide sequence ID" value="NZ_CP011502.1"/>
</dbReference>
<protein>
    <recommendedName>
        <fullName evidence="4">Putative pterin-4-alpha-carbinolamine dehydratase</fullName>
        <shortName evidence="4">PHS</shortName>
        <ecNumber evidence="4">4.2.1.96</ecNumber>
    </recommendedName>
    <alternativeName>
        <fullName evidence="4">4-alpha-hydroxy-tetrahydropterin dehydratase</fullName>
    </alternativeName>
    <alternativeName>
        <fullName evidence="4">Pterin carbinolamine dehydratase</fullName>
        <shortName evidence="4">PCD</shortName>
    </alternativeName>
</protein>
<dbReference type="GO" id="GO:0006729">
    <property type="term" value="P:tetrahydrobiopterin biosynthetic process"/>
    <property type="evidence" value="ECO:0007669"/>
    <property type="project" value="InterPro"/>
</dbReference>
<evidence type="ECO:0000313" key="6">
    <source>
        <dbReference type="Proteomes" id="UP000067689"/>
    </source>
</evidence>
<dbReference type="Gene3D" id="3.30.1360.20">
    <property type="entry name" value="Transcriptional coactivator/pterin dehydratase"/>
    <property type="match status" value="1"/>
</dbReference>
<dbReference type="Pfam" id="PF01329">
    <property type="entry name" value="Pterin_4a"/>
    <property type="match status" value="1"/>
</dbReference>
<dbReference type="HAMAP" id="MF_00434">
    <property type="entry name" value="Pterin_4_alpha"/>
    <property type="match status" value="1"/>
</dbReference>
<keyword evidence="6" id="KW-1185">Reference proteome</keyword>